<dbReference type="InterPro" id="IPR002318">
    <property type="entry name" value="Ala-tRNA-lgiase_IIc"/>
</dbReference>
<dbReference type="SUPFAM" id="SSF101353">
    <property type="entry name" value="Putative anticodon-binding domain of alanyl-tRNA synthetase (AlaRS)"/>
    <property type="match status" value="1"/>
</dbReference>
<proteinExistence type="inferred from homology"/>
<comment type="catalytic activity">
    <reaction evidence="12 13">
        <text>tRNA(Ala) + L-alanine + ATP = L-alanyl-tRNA(Ala) + AMP + diphosphate</text>
        <dbReference type="Rhea" id="RHEA:12540"/>
        <dbReference type="Rhea" id="RHEA-COMP:9657"/>
        <dbReference type="Rhea" id="RHEA-COMP:9923"/>
        <dbReference type="ChEBI" id="CHEBI:30616"/>
        <dbReference type="ChEBI" id="CHEBI:33019"/>
        <dbReference type="ChEBI" id="CHEBI:57972"/>
        <dbReference type="ChEBI" id="CHEBI:78442"/>
        <dbReference type="ChEBI" id="CHEBI:78497"/>
        <dbReference type="ChEBI" id="CHEBI:456215"/>
        <dbReference type="EC" id="6.1.1.7"/>
    </reaction>
</comment>
<evidence type="ECO:0000256" key="8">
    <source>
        <dbReference type="ARBA" id="ARBA00022840"/>
    </source>
</evidence>
<comment type="caution">
    <text evidence="15">The sequence shown here is derived from an EMBL/GenBank/DDBJ whole genome shotgun (WGS) entry which is preliminary data.</text>
</comment>
<keyword evidence="8 13" id="KW-0067">ATP-binding</keyword>
<dbReference type="InterPro" id="IPR045864">
    <property type="entry name" value="aa-tRNA-synth_II/BPL/LPL"/>
</dbReference>
<evidence type="ECO:0000313" key="16">
    <source>
        <dbReference type="Proteomes" id="UP000355283"/>
    </source>
</evidence>
<dbReference type="InterPro" id="IPR018162">
    <property type="entry name" value="Ala-tRNA-ligase_IIc_anticod-bd"/>
</dbReference>
<dbReference type="HAMAP" id="MF_00036_B">
    <property type="entry name" value="Ala_tRNA_synth_B"/>
    <property type="match status" value="1"/>
</dbReference>
<dbReference type="GO" id="GO:0070143">
    <property type="term" value="P:mitochondrial alanyl-tRNA aminoacylation"/>
    <property type="evidence" value="ECO:0007669"/>
    <property type="project" value="UniProtKB-UniRule"/>
</dbReference>
<keyword evidence="6 13" id="KW-0547">Nucleotide-binding</keyword>
<keyword evidence="9 13" id="KW-0694">RNA-binding</keyword>
<dbReference type="InterPro" id="IPR023033">
    <property type="entry name" value="Ala_tRNA_ligase_euk/bac"/>
</dbReference>
<dbReference type="GO" id="GO:0005739">
    <property type="term" value="C:mitochondrion"/>
    <property type="evidence" value="ECO:0007669"/>
    <property type="project" value="UniProtKB-SubCell"/>
</dbReference>
<dbReference type="GO" id="GO:0009507">
    <property type="term" value="C:chloroplast"/>
    <property type="evidence" value="ECO:0007669"/>
    <property type="project" value="UniProtKB-SubCell"/>
</dbReference>
<dbReference type="InterPro" id="IPR018164">
    <property type="entry name" value="Ala-tRNA-synth_IIc_N"/>
</dbReference>
<dbReference type="FunFam" id="3.30.980.10:FF:000004">
    <property type="entry name" value="Alanine--tRNA ligase, cytoplasmic"/>
    <property type="match status" value="1"/>
</dbReference>
<feature type="binding site" evidence="13">
    <location>
        <position position="810"/>
    </location>
    <ligand>
        <name>Zn(2+)</name>
        <dbReference type="ChEBI" id="CHEBI:29105"/>
    </ligand>
</feature>
<dbReference type="InterPro" id="IPR003156">
    <property type="entry name" value="DHHA1_dom"/>
</dbReference>
<evidence type="ECO:0000256" key="12">
    <source>
        <dbReference type="ARBA" id="ARBA00048300"/>
    </source>
</evidence>
<dbReference type="OrthoDB" id="2423964at2759"/>
<reference evidence="15 16" key="1">
    <citation type="submission" date="2019-01" db="EMBL/GenBank/DDBJ databases">
        <title>Nuclear Genome Assembly of the Microalgal Biofuel strain Nannochloropsis salina CCMP1776.</title>
        <authorList>
            <person name="Hovde B."/>
        </authorList>
    </citation>
    <scope>NUCLEOTIDE SEQUENCE [LARGE SCALE GENOMIC DNA]</scope>
    <source>
        <strain evidence="15 16">CCMP1776</strain>
    </source>
</reference>
<dbReference type="Gene3D" id="2.40.30.130">
    <property type="match status" value="1"/>
</dbReference>
<comment type="similarity">
    <text evidence="2">Belongs to the class-II aminoacyl-tRNA synthetase family. Alax-L subfamily.</text>
</comment>
<evidence type="ECO:0000256" key="7">
    <source>
        <dbReference type="ARBA" id="ARBA00022833"/>
    </source>
</evidence>
<sequence>MTCYKGVWPSEHRYAVALMLAITLQSCRGFMSPLRGRHTKVLGFAANSLLKRYPTKYPLPSLHRDGRIPFATSSSDQEWPANRVRQTFMDYFVQKHGHTFFPSSPVVPLADPTLLFANAGMNQYKPIFLGQADPNSPLAKLERAVNSQKCIRAGGKHNDLEDVGMDTYHHTFFEMLGSWSFGNYFKEEAIRWAWELLTDVFGLPPDRLYVTYFGGDAAMGVPPDDQARDLWLRFLPSERVLPFGKKENFWEMGETGPCGPCSEIHFDRIGGRDAAALVNQDDPDVLEIWNLVFIQFNREEEGGSLRLLPAKHVDTGMGLERLVSIMQDKRSNYDTDVFAPLFAAIRAQVQGPAYAGKLGVEDVELRDTAYRVVADHVRTLAFAIADGALPSNEGRGYVLRRVLRRAVRYGKQILGGPPGFFAKLVPAVVDAFGDFYPELREKEAWIVEVIADEEKGFGEMLERGIKYFGEEVVGGLRKQGGSVVSAEQAFFLYDTLGFPVDLTRLMAVEEGFDVDLEGFGKEMEKAKQRSKDAALRARAGAGREGERPLLLQVDETAWLQGKGVEHTDDAGKYAWEGGQEGRVLALFTHDGFVDEVRGSEEDAPLVGVILDRTAFYAEAGGQVGDTGRLVMTEDGGEVEVEDVQVFAGYVLHSGRLQPRTGAGRLRVGQRVQAQVDYTRRRKVAPNHTMTHVLNFALGKVLGPHVMQKGSLVNAEKLRFDFSHGKALTPSEMEQVETIVQQTIEGNLPVRSQVVPLEAAQTINGLRAVFGEVYPDPVRVLAVGEEVDTLLEDPGKEEWTGLSVEFCGGTHVENTGEAQAFVLVEETAVAKGIRRVVGVTGSAAVAALEAGKALEARVRAAEEGLPGALEQAVVDLRQALEGTVLSASRKPLLRKRIDELGKKAAAEKRAVAQAGIDKALSSIKAAVEAAHSQPSLVLDVAVGLDSKAVKRVVETCKKVDPGLALLVVSREEDGKTLAFAHVPLEKAAILPADKWVAQALAVVGGRGGGKAELAQGQAKDVPREHVKKSVEVAQAVATEALSKALV</sequence>
<dbReference type="NCBIfam" id="TIGR00344">
    <property type="entry name" value="alaS"/>
    <property type="match status" value="1"/>
</dbReference>
<comment type="domain">
    <text evidence="13">Consists of three domains; the N-terminal catalytic domain, the editing domain and the C-terminal C-Ala domain. The editing domain removes incorrectly charged amino acids, while the C-Ala domain, along with tRNA(Ala), serves as a bridge to cooperatively bring together the editing and aminoacylation centers thus stimulating deacylation of misacylated tRNAs.</text>
</comment>
<evidence type="ECO:0000256" key="2">
    <source>
        <dbReference type="ARBA" id="ARBA00008429"/>
    </source>
</evidence>
<dbReference type="InterPro" id="IPR018163">
    <property type="entry name" value="Thr/Ala-tRNA-synth_IIc_edit"/>
</dbReference>
<dbReference type="PROSITE" id="PS51257">
    <property type="entry name" value="PROKAR_LIPOPROTEIN"/>
    <property type="match status" value="1"/>
</dbReference>
<name>A0A4D9CT93_9STRA</name>
<dbReference type="GO" id="GO:0000049">
    <property type="term" value="F:tRNA binding"/>
    <property type="evidence" value="ECO:0007669"/>
    <property type="project" value="UniProtKB-KW"/>
</dbReference>
<accession>A0A4D9CT93</accession>
<keyword evidence="10 13" id="KW-0648">Protein biosynthesis</keyword>
<dbReference type="Proteomes" id="UP000355283">
    <property type="component" value="Unassembled WGS sequence"/>
</dbReference>
<evidence type="ECO:0000256" key="5">
    <source>
        <dbReference type="ARBA" id="ARBA00022723"/>
    </source>
</evidence>
<comment type="subcellular location">
    <subcellularLocation>
        <location evidence="13">Mitochondrion</location>
    </subcellularLocation>
    <subcellularLocation>
        <location evidence="13">Cytoplasm</location>
    </subcellularLocation>
    <subcellularLocation>
        <location evidence="1">Plastid</location>
        <location evidence="1">Chloroplast</location>
    </subcellularLocation>
</comment>
<evidence type="ECO:0000259" key="14">
    <source>
        <dbReference type="PROSITE" id="PS50860"/>
    </source>
</evidence>
<evidence type="ECO:0000256" key="3">
    <source>
        <dbReference type="ARBA" id="ARBA00022555"/>
    </source>
</evidence>
<keyword evidence="13" id="KW-0963">Cytoplasm</keyword>
<evidence type="ECO:0000256" key="9">
    <source>
        <dbReference type="ARBA" id="ARBA00022884"/>
    </source>
</evidence>
<gene>
    <name evidence="15" type="ORF">NSK_008517</name>
</gene>
<feature type="binding site" evidence="13">
    <location>
        <position position="806"/>
    </location>
    <ligand>
        <name>Zn(2+)</name>
        <dbReference type="ChEBI" id="CHEBI:29105"/>
    </ligand>
</feature>
<evidence type="ECO:0000256" key="1">
    <source>
        <dbReference type="ARBA" id="ARBA00004229"/>
    </source>
</evidence>
<dbReference type="GO" id="GO:0005524">
    <property type="term" value="F:ATP binding"/>
    <property type="evidence" value="ECO:0007669"/>
    <property type="project" value="UniProtKB-UniRule"/>
</dbReference>
<comment type="cofactor">
    <cofactor evidence="13">
        <name>Zn(2+)</name>
        <dbReference type="ChEBI" id="CHEBI:29105"/>
    </cofactor>
    <text evidence="13">Binds 1 zinc ion per subunit.</text>
</comment>
<feature type="binding site" evidence="13">
    <location>
        <position position="687"/>
    </location>
    <ligand>
        <name>Zn(2+)</name>
        <dbReference type="ChEBI" id="CHEBI:29105"/>
    </ligand>
</feature>
<dbReference type="InterPro" id="IPR012947">
    <property type="entry name" value="tRNA_SAD"/>
</dbReference>
<dbReference type="FunFam" id="3.30.930.10:FF:000011">
    <property type="entry name" value="Alanine--tRNA ligase, cytoplasmic"/>
    <property type="match status" value="1"/>
</dbReference>
<dbReference type="CDD" id="cd00673">
    <property type="entry name" value="AlaRS_core"/>
    <property type="match status" value="1"/>
</dbReference>
<dbReference type="Gene3D" id="3.30.930.10">
    <property type="entry name" value="Bira Bifunctional Protein, Domain 2"/>
    <property type="match status" value="1"/>
</dbReference>
<dbReference type="PANTHER" id="PTHR11777:SF9">
    <property type="entry name" value="ALANINE--TRNA LIGASE, CYTOPLASMIC"/>
    <property type="match status" value="1"/>
</dbReference>
<organism evidence="15 16">
    <name type="scientific">Nannochloropsis salina CCMP1776</name>
    <dbReference type="NCBI Taxonomy" id="1027361"/>
    <lineage>
        <taxon>Eukaryota</taxon>
        <taxon>Sar</taxon>
        <taxon>Stramenopiles</taxon>
        <taxon>Ochrophyta</taxon>
        <taxon>Eustigmatophyceae</taxon>
        <taxon>Eustigmatales</taxon>
        <taxon>Monodopsidaceae</taxon>
        <taxon>Microchloropsis</taxon>
        <taxon>Microchloropsis salina</taxon>
    </lineage>
</organism>
<comment type="subunit">
    <text evidence="13">Monomer.</text>
</comment>
<evidence type="ECO:0000256" key="6">
    <source>
        <dbReference type="ARBA" id="ARBA00022741"/>
    </source>
</evidence>
<dbReference type="SMART" id="SM00863">
    <property type="entry name" value="tRNA_SAD"/>
    <property type="match status" value="1"/>
</dbReference>
<dbReference type="GO" id="GO:0004813">
    <property type="term" value="F:alanine-tRNA ligase activity"/>
    <property type="evidence" value="ECO:0007669"/>
    <property type="project" value="UniProtKB-UniRule"/>
</dbReference>
<dbReference type="PROSITE" id="PS50860">
    <property type="entry name" value="AA_TRNA_LIGASE_II_ALA"/>
    <property type="match status" value="1"/>
</dbReference>
<dbReference type="PRINTS" id="PR00980">
    <property type="entry name" value="TRNASYNTHALA"/>
</dbReference>
<dbReference type="SUPFAM" id="SSF55681">
    <property type="entry name" value="Class II aaRS and biotin synthetases"/>
    <property type="match status" value="1"/>
</dbReference>
<dbReference type="Pfam" id="PF01411">
    <property type="entry name" value="tRNA-synt_2c"/>
    <property type="match status" value="1"/>
</dbReference>
<comment type="function">
    <text evidence="13">Catalyzes the attachment of alanine to tRNA(Ala) in a two-step reaction: alanine is first activated by ATP to form Ala-AMP and then transferred to the acceptor end of tRNA(Ala). Also edits incorrectly charged tRNA(Ala) via its editing domain.</text>
</comment>
<dbReference type="EC" id="6.1.1.7" evidence="13"/>
<dbReference type="GO" id="GO:0002161">
    <property type="term" value="F:aminoacyl-tRNA deacylase activity"/>
    <property type="evidence" value="ECO:0007669"/>
    <property type="project" value="TreeGrafter"/>
</dbReference>
<keyword evidence="5 13" id="KW-0479">Metal-binding</keyword>
<dbReference type="InterPro" id="IPR018165">
    <property type="entry name" value="Ala-tRNA-synth_IIc_core"/>
</dbReference>
<evidence type="ECO:0000256" key="10">
    <source>
        <dbReference type="ARBA" id="ARBA00022917"/>
    </source>
</evidence>
<evidence type="ECO:0000313" key="15">
    <source>
        <dbReference type="EMBL" id="TFJ79959.1"/>
    </source>
</evidence>
<dbReference type="SUPFAM" id="SSF55186">
    <property type="entry name" value="ThrRS/AlaRS common domain"/>
    <property type="match status" value="1"/>
</dbReference>
<protein>
    <recommendedName>
        <fullName evidence="13">Alanine--tRNA ligase</fullName>
        <ecNumber evidence="13">6.1.1.7</ecNumber>
    </recommendedName>
    <alternativeName>
        <fullName evidence="13">Alanyl-tRNA synthetase</fullName>
        <shortName evidence="13">AlaRS</shortName>
    </alternativeName>
</protein>
<keyword evidence="3 13" id="KW-0820">tRNA-binding</keyword>
<dbReference type="InterPro" id="IPR009000">
    <property type="entry name" value="Transl_B-barrel_sf"/>
</dbReference>
<keyword evidence="11 13" id="KW-0030">Aminoacyl-tRNA synthetase</keyword>
<evidence type="ECO:0000256" key="13">
    <source>
        <dbReference type="HAMAP-Rule" id="MF_03133"/>
    </source>
</evidence>
<dbReference type="SUPFAM" id="SSF50447">
    <property type="entry name" value="Translation proteins"/>
    <property type="match status" value="1"/>
</dbReference>
<dbReference type="PANTHER" id="PTHR11777">
    <property type="entry name" value="ALANYL-TRNA SYNTHETASE"/>
    <property type="match status" value="1"/>
</dbReference>
<dbReference type="Gene3D" id="3.10.310.40">
    <property type="match status" value="1"/>
</dbReference>
<feature type="binding site" evidence="13">
    <location>
        <position position="691"/>
    </location>
    <ligand>
        <name>Zn(2+)</name>
        <dbReference type="ChEBI" id="CHEBI:29105"/>
    </ligand>
</feature>
<dbReference type="Gene3D" id="3.30.980.10">
    <property type="entry name" value="Threonyl-trna Synthetase, Chain A, domain 2"/>
    <property type="match status" value="1"/>
</dbReference>
<dbReference type="EMBL" id="SDOX01000183">
    <property type="protein sequence ID" value="TFJ79959.1"/>
    <property type="molecule type" value="Genomic_DNA"/>
</dbReference>
<keyword evidence="7 13" id="KW-0862">Zinc</keyword>
<evidence type="ECO:0000256" key="11">
    <source>
        <dbReference type="ARBA" id="ARBA00023146"/>
    </source>
</evidence>
<evidence type="ECO:0000256" key="4">
    <source>
        <dbReference type="ARBA" id="ARBA00022598"/>
    </source>
</evidence>
<dbReference type="AlphaFoldDB" id="A0A4D9CT93"/>
<feature type="domain" description="Alanyl-transfer RNA synthetases family profile" evidence="14">
    <location>
        <begin position="79"/>
        <end position="849"/>
    </location>
</feature>
<dbReference type="Pfam" id="PF07973">
    <property type="entry name" value="tRNA_SAD"/>
    <property type="match status" value="1"/>
</dbReference>
<keyword evidence="16" id="KW-1185">Reference proteome</keyword>
<dbReference type="InterPro" id="IPR050058">
    <property type="entry name" value="Ala-tRNA_ligase"/>
</dbReference>
<keyword evidence="13" id="KW-0496">Mitochondrion</keyword>
<dbReference type="GO" id="GO:0008270">
    <property type="term" value="F:zinc ion binding"/>
    <property type="evidence" value="ECO:0007669"/>
    <property type="project" value="UniProtKB-UniRule"/>
</dbReference>
<dbReference type="Pfam" id="PF02272">
    <property type="entry name" value="DHHA1"/>
    <property type="match status" value="1"/>
</dbReference>
<keyword evidence="4 13" id="KW-0436">Ligase</keyword>